<accession>A0A7D6ZGJ9</accession>
<gene>
    <name evidence="1" type="ORF">H0264_32200</name>
</gene>
<dbReference type="NCBIfam" id="TIGR00026">
    <property type="entry name" value="hi_GC_TIGR00026"/>
    <property type="match status" value="1"/>
</dbReference>
<dbReference type="InterPro" id="IPR012349">
    <property type="entry name" value="Split_barrel_FMN-bd"/>
</dbReference>
<evidence type="ECO:0000313" key="1">
    <source>
        <dbReference type="EMBL" id="QLY29827.1"/>
    </source>
</evidence>
<dbReference type="GO" id="GO:0016491">
    <property type="term" value="F:oxidoreductase activity"/>
    <property type="evidence" value="ECO:0007669"/>
    <property type="project" value="InterPro"/>
</dbReference>
<dbReference type="EMBL" id="CP059399">
    <property type="protein sequence ID" value="QLY29827.1"/>
    <property type="molecule type" value="Genomic_DNA"/>
</dbReference>
<dbReference type="RefSeq" id="WP_181581031.1">
    <property type="nucleotide sequence ID" value="NZ_CP059399.1"/>
</dbReference>
<organism evidence="1 2">
    <name type="scientific">Nocardia huaxiensis</name>
    <dbReference type="NCBI Taxonomy" id="2755382"/>
    <lineage>
        <taxon>Bacteria</taxon>
        <taxon>Bacillati</taxon>
        <taxon>Actinomycetota</taxon>
        <taxon>Actinomycetes</taxon>
        <taxon>Mycobacteriales</taxon>
        <taxon>Nocardiaceae</taxon>
        <taxon>Nocardia</taxon>
    </lineage>
</organism>
<dbReference type="Gene3D" id="2.30.110.10">
    <property type="entry name" value="Electron Transport, Fmn-binding Protein, Chain A"/>
    <property type="match status" value="1"/>
</dbReference>
<reference evidence="1 2" key="1">
    <citation type="submission" date="2020-07" db="EMBL/GenBank/DDBJ databases">
        <authorList>
            <person name="Zhuang K."/>
            <person name="Ran Y."/>
        </authorList>
    </citation>
    <scope>NUCLEOTIDE SEQUENCE [LARGE SCALE GENOMIC DNA]</scope>
    <source>
        <strain evidence="1 2">WCH-YHL-001</strain>
    </source>
</reference>
<evidence type="ECO:0000313" key="2">
    <source>
        <dbReference type="Proteomes" id="UP000515512"/>
    </source>
</evidence>
<keyword evidence="2" id="KW-1185">Reference proteome</keyword>
<dbReference type="KEGG" id="nhu:H0264_32200"/>
<dbReference type="Proteomes" id="UP000515512">
    <property type="component" value="Chromosome"/>
</dbReference>
<dbReference type="AlphaFoldDB" id="A0A7D6ZGJ9"/>
<name>A0A7D6ZGJ9_9NOCA</name>
<dbReference type="InterPro" id="IPR004378">
    <property type="entry name" value="F420H2_quin_Rdtase"/>
</dbReference>
<sequence>MATLDRGPHIFPAGLSRLQERYLNPYVRPLAPYLPGFALLEHRGRKSGKPYTTPVNVIPTRGKLVIALGHGVTDWCRNILAAGEAHAHTIFRHLHLINPRIVTPDNPDPALPLVVRIAARRLQLFVADIARD</sequence>
<protein>
    <submittedName>
        <fullName evidence="1">Nitroreductase family deazaflavin-dependent oxidoreductase</fullName>
    </submittedName>
</protein>
<proteinExistence type="predicted"/>